<reference evidence="1" key="1">
    <citation type="submission" date="2021-05" db="EMBL/GenBank/DDBJ databases">
        <authorList>
            <person name="Alioto T."/>
            <person name="Alioto T."/>
            <person name="Gomez Garrido J."/>
        </authorList>
    </citation>
    <scope>NUCLEOTIDE SEQUENCE</scope>
</reference>
<evidence type="ECO:0000313" key="1">
    <source>
        <dbReference type="EMBL" id="CAG6660135.1"/>
    </source>
</evidence>
<sequence>MDTDAPSYVSRPVMSVLQSAEEEKKRKYLQACEERHATFTPLVTSVDGLFGLQMTCFVRTLVERLAERMSKPVGRLMGMIRARISVAILRVSSDSSMCLRGSRRRFKSGESLLGEVV</sequence>
<dbReference type="EMBL" id="HBUF01196138">
    <property type="protein sequence ID" value="CAG6660135.1"/>
    <property type="molecule type" value="Transcribed_RNA"/>
</dbReference>
<organism evidence="1">
    <name type="scientific">Cacopsylla melanoneura</name>
    <dbReference type="NCBI Taxonomy" id="428564"/>
    <lineage>
        <taxon>Eukaryota</taxon>
        <taxon>Metazoa</taxon>
        <taxon>Ecdysozoa</taxon>
        <taxon>Arthropoda</taxon>
        <taxon>Hexapoda</taxon>
        <taxon>Insecta</taxon>
        <taxon>Pterygota</taxon>
        <taxon>Neoptera</taxon>
        <taxon>Paraneoptera</taxon>
        <taxon>Hemiptera</taxon>
        <taxon>Sternorrhyncha</taxon>
        <taxon>Psylloidea</taxon>
        <taxon>Psyllidae</taxon>
        <taxon>Psyllinae</taxon>
        <taxon>Cacopsylla</taxon>
    </lineage>
</organism>
<proteinExistence type="predicted"/>
<protein>
    <submittedName>
        <fullName evidence="1">Uncharacterized protein</fullName>
    </submittedName>
</protein>
<accession>A0A8D8S1E3</accession>
<dbReference type="AlphaFoldDB" id="A0A8D8S1E3"/>
<name>A0A8D8S1E3_9HEMI</name>